<keyword evidence="3" id="KW-0444">Lipid biosynthesis</keyword>
<feature type="domain" description="Thioesterase" evidence="11">
    <location>
        <begin position="19"/>
        <end position="247"/>
    </location>
</feature>
<keyword evidence="7" id="KW-0275">Fatty acid biosynthesis</keyword>
<evidence type="ECO:0000256" key="2">
    <source>
        <dbReference type="ARBA" id="ARBA00012480"/>
    </source>
</evidence>
<dbReference type="PANTHER" id="PTHR11487">
    <property type="entry name" value="THIOESTERASE"/>
    <property type="match status" value="1"/>
</dbReference>
<sequence>MSDKFLNCLFSKPKAKFALICFPWAGGGSNFYAQWGKMFPEFIEVCGVTLPGREGRFREPCSTDTEQILQDTCTALINRYPDRDLVFWGHSMGALYSLDTALRMKALHHKQPVRMFCSGISAPHAPERKISGSRVSTMSDSDFIEFLKKLGGTPEQVLSDPEMMKLFIPPLRADYVMMEGFSSQIGSEPPLSCPLHIFDGEDDVKHNLKAWEDVTSGETTTQFLPGGHFYLKEPSNQSYLISHISKSLL</sequence>
<dbReference type="RefSeq" id="XP_022323240.1">
    <property type="nucleotide sequence ID" value="XM_022467532.1"/>
</dbReference>
<gene>
    <name evidence="13 14" type="primary">LOC111124570</name>
</gene>
<dbReference type="GeneID" id="111124570"/>
<dbReference type="KEGG" id="cvn:111124570"/>
<keyword evidence="4" id="KW-0378">Hydrolase</keyword>
<evidence type="ECO:0000256" key="6">
    <source>
        <dbReference type="ARBA" id="ARBA00023098"/>
    </source>
</evidence>
<evidence type="ECO:0000256" key="8">
    <source>
        <dbReference type="ARBA" id="ARBA00048536"/>
    </source>
</evidence>
<keyword evidence="6" id="KW-0443">Lipid metabolism</keyword>
<name>A0A8B8D8N7_CRAVI</name>
<proteinExistence type="inferred from homology"/>
<dbReference type="InterPro" id="IPR012223">
    <property type="entry name" value="TEII"/>
</dbReference>
<reference evidence="13 14" key="1">
    <citation type="submission" date="2025-04" db="UniProtKB">
        <authorList>
            <consortium name="RefSeq"/>
        </authorList>
    </citation>
    <scope>IDENTIFICATION</scope>
    <source>
        <tissue evidence="13 14">Whole sample</tissue>
    </source>
</reference>
<dbReference type="GO" id="GO:0051792">
    <property type="term" value="P:medium-chain fatty acid biosynthetic process"/>
    <property type="evidence" value="ECO:0007669"/>
    <property type="project" value="UniProtKB-ARBA"/>
</dbReference>
<evidence type="ECO:0000313" key="13">
    <source>
        <dbReference type="RefSeq" id="XP_022323240.1"/>
    </source>
</evidence>
<dbReference type="FunFam" id="3.40.50.1820:FF:000153">
    <property type="entry name" value="Surfactin synthase thioesterase subunit"/>
    <property type="match status" value="1"/>
</dbReference>
<dbReference type="Gene3D" id="3.40.50.1820">
    <property type="entry name" value="alpha/beta hydrolase"/>
    <property type="match status" value="1"/>
</dbReference>
<evidence type="ECO:0000256" key="10">
    <source>
        <dbReference type="ARBA" id="ARBA00079653"/>
    </source>
</evidence>
<dbReference type="Pfam" id="PF00975">
    <property type="entry name" value="Thioesterase"/>
    <property type="match status" value="1"/>
</dbReference>
<accession>A0A8B8D8N7</accession>
<keyword evidence="12" id="KW-1185">Reference proteome</keyword>
<evidence type="ECO:0000256" key="7">
    <source>
        <dbReference type="ARBA" id="ARBA00023160"/>
    </source>
</evidence>
<evidence type="ECO:0000256" key="3">
    <source>
        <dbReference type="ARBA" id="ARBA00022516"/>
    </source>
</evidence>
<dbReference type="Proteomes" id="UP000694844">
    <property type="component" value="Chromosome 3"/>
</dbReference>
<dbReference type="GO" id="GO:0016297">
    <property type="term" value="F:fatty acyl-[ACP] hydrolase activity"/>
    <property type="evidence" value="ECO:0007669"/>
    <property type="project" value="UniProtKB-EC"/>
</dbReference>
<comment type="similarity">
    <text evidence="1">Belongs to the thioesterase family.</text>
</comment>
<dbReference type="InterPro" id="IPR001031">
    <property type="entry name" value="Thioesterase"/>
</dbReference>
<dbReference type="PANTHER" id="PTHR11487:SF0">
    <property type="entry name" value="S-ACYL FATTY ACID SYNTHASE THIOESTERASE, MEDIUM CHAIN"/>
    <property type="match status" value="1"/>
</dbReference>
<evidence type="ECO:0000256" key="5">
    <source>
        <dbReference type="ARBA" id="ARBA00022832"/>
    </source>
</evidence>
<organism evidence="12 14">
    <name type="scientific">Crassostrea virginica</name>
    <name type="common">Eastern oyster</name>
    <dbReference type="NCBI Taxonomy" id="6565"/>
    <lineage>
        <taxon>Eukaryota</taxon>
        <taxon>Metazoa</taxon>
        <taxon>Spiralia</taxon>
        <taxon>Lophotrochozoa</taxon>
        <taxon>Mollusca</taxon>
        <taxon>Bivalvia</taxon>
        <taxon>Autobranchia</taxon>
        <taxon>Pteriomorphia</taxon>
        <taxon>Ostreida</taxon>
        <taxon>Ostreoidea</taxon>
        <taxon>Ostreidae</taxon>
        <taxon>Crassostrea</taxon>
    </lineage>
</organism>
<evidence type="ECO:0000259" key="11">
    <source>
        <dbReference type="Pfam" id="PF00975"/>
    </source>
</evidence>
<dbReference type="OrthoDB" id="541883at2759"/>
<dbReference type="EC" id="3.1.2.14" evidence="2"/>
<evidence type="ECO:0000256" key="1">
    <source>
        <dbReference type="ARBA" id="ARBA00007169"/>
    </source>
</evidence>
<keyword evidence="5" id="KW-0276">Fatty acid metabolism</keyword>
<protein>
    <recommendedName>
        <fullName evidence="9">S-acyl fatty acid synthase thioesterase, medium chain</fullName>
        <ecNumber evidence="2">3.1.2.14</ecNumber>
    </recommendedName>
    <alternativeName>
        <fullName evidence="10">Thioesterase II</fullName>
    </alternativeName>
</protein>
<dbReference type="SUPFAM" id="SSF53474">
    <property type="entry name" value="alpha/beta-Hydrolases"/>
    <property type="match status" value="1"/>
</dbReference>
<evidence type="ECO:0000256" key="9">
    <source>
        <dbReference type="ARBA" id="ARBA00073799"/>
    </source>
</evidence>
<dbReference type="InterPro" id="IPR029058">
    <property type="entry name" value="AB_hydrolase_fold"/>
</dbReference>
<evidence type="ECO:0000313" key="14">
    <source>
        <dbReference type="RefSeq" id="XP_022323241.1"/>
    </source>
</evidence>
<dbReference type="AlphaFoldDB" id="A0A8B8D8N7"/>
<evidence type="ECO:0000256" key="4">
    <source>
        <dbReference type="ARBA" id="ARBA00022801"/>
    </source>
</evidence>
<comment type="catalytic activity">
    <reaction evidence="8">
        <text>(9Z)-octadecenoyl-[ACP] + H2O = (9Z)-octadecenoate + holo-[ACP] + H(+)</text>
        <dbReference type="Rhea" id="RHEA:15057"/>
        <dbReference type="Rhea" id="RHEA-COMP:9685"/>
        <dbReference type="Rhea" id="RHEA-COMP:9924"/>
        <dbReference type="ChEBI" id="CHEBI:15377"/>
        <dbReference type="ChEBI" id="CHEBI:15378"/>
        <dbReference type="ChEBI" id="CHEBI:30823"/>
        <dbReference type="ChEBI" id="CHEBI:64479"/>
        <dbReference type="ChEBI" id="CHEBI:78783"/>
        <dbReference type="EC" id="3.1.2.14"/>
    </reaction>
</comment>
<dbReference type="RefSeq" id="XP_022323241.1">
    <property type="nucleotide sequence ID" value="XM_022467533.1"/>
</dbReference>
<evidence type="ECO:0000313" key="12">
    <source>
        <dbReference type="Proteomes" id="UP000694844"/>
    </source>
</evidence>